<keyword evidence="1" id="KW-1133">Transmembrane helix</keyword>
<dbReference type="Gene3D" id="1.50.10.140">
    <property type="match status" value="1"/>
</dbReference>
<protein>
    <submittedName>
        <fullName evidence="2">Uncharacterized protein</fullName>
    </submittedName>
</protein>
<comment type="caution">
    <text evidence="2">The sequence shown here is derived from an EMBL/GenBank/DDBJ whole genome shotgun (WGS) entry which is preliminary data.</text>
</comment>
<organism evidence="2 3">
    <name type="scientific">Rhizobium laguerreae</name>
    <dbReference type="NCBI Taxonomy" id="1076926"/>
    <lineage>
        <taxon>Bacteria</taxon>
        <taxon>Pseudomonadati</taxon>
        <taxon>Pseudomonadota</taxon>
        <taxon>Alphaproteobacteria</taxon>
        <taxon>Hyphomicrobiales</taxon>
        <taxon>Rhizobiaceae</taxon>
        <taxon>Rhizobium/Agrobacterium group</taxon>
        <taxon>Rhizobium</taxon>
    </lineage>
</organism>
<evidence type="ECO:0000313" key="2">
    <source>
        <dbReference type="EMBL" id="TCU13006.1"/>
    </source>
</evidence>
<dbReference type="AlphaFoldDB" id="A0AAX2QAT2"/>
<name>A0AAX2QAT2_9HYPH</name>
<accession>A0AAX2QAT2</accession>
<feature type="transmembrane region" description="Helical" evidence="1">
    <location>
        <begin position="157"/>
        <end position="179"/>
    </location>
</feature>
<evidence type="ECO:0000313" key="3">
    <source>
        <dbReference type="Proteomes" id="UP000295021"/>
    </source>
</evidence>
<sequence length="274" mass="31477">MPSFTERRRLIGRRAERDGQHEWLHWWRGSASMSAKHLSMKASSHDVQLPRRGCGQCGVFLWHSSECIRLGACDRAKPDLGRRPRPASRWLPDRMNRHSSGFASPIGFPGIPRESALSDVLDIVQLAHTNYFVEGADDATSLPYDRRPVKQGDPFDLVSIGAVGFSILAILVMAFRQWIAHPEACRRIERILDSLEQIPRFKGAFPHFVRATTLKVVQWIPREDGAYLRPRVLFRRYAARERLTGADQSRLRCRRLVWFRSPRRPAVLVLALEH</sequence>
<keyword evidence="1" id="KW-0472">Membrane</keyword>
<keyword evidence="1" id="KW-0812">Transmembrane</keyword>
<evidence type="ECO:0000256" key="1">
    <source>
        <dbReference type="SAM" id="Phobius"/>
    </source>
</evidence>
<dbReference type="EMBL" id="SMBI01000029">
    <property type="protein sequence ID" value="TCU13006.1"/>
    <property type="molecule type" value="Genomic_DNA"/>
</dbReference>
<proteinExistence type="predicted"/>
<gene>
    <name evidence="2" type="ORF">EV131_12936</name>
</gene>
<reference evidence="2 3" key="1">
    <citation type="submission" date="2019-03" db="EMBL/GenBank/DDBJ databases">
        <title>Genomic Encyclopedia of Type Strains, Phase IV (KMG-V): Genome sequencing to study the core and pangenomes of soil and plant-associated prokaryotes.</title>
        <authorList>
            <person name="Whitman W."/>
        </authorList>
    </citation>
    <scope>NUCLEOTIDE SEQUENCE [LARGE SCALE GENOMIC DNA]</scope>
    <source>
        <strain evidence="2 3">FB403</strain>
    </source>
</reference>
<dbReference type="Proteomes" id="UP000295021">
    <property type="component" value="Unassembled WGS sequence"/>
</dbReference>